<dbReference type="EMBL" id="MOOE01000015">
    <property type="protein sequence ID" value="KAK1516778.1"/>
    <property type="molecule type" value="Genomic_DNA"/>
</dbReference>
<evidence type="ECO:0000256" key="1">
    <source>
        <dbReference type="SAM" id="MobiDB-lite"/>
    </source>
</evidence>
<dbReference type="AlphaFoldDB" id="A0AAI9YMZ5"/>
<evidence type="ECO:0000313" key="2">
    <source>
        <dbReference type="EMBL" id="KAK1516778.1"/>
    </source>
</evidence>
<name>A0AAI9YMZ5_9PEZI</name>
<organism evidence="2 3">
    <name type="scientific">Colletotrichum costaricense</name>
    <dbReference type="NCBI Taxonomy" id="1209916"/>
    <lineage>
        <taxon>Eukaryota</taxon>
        <taxon>Fungi</taxon>
        <taxon>Dikarya</taxon>
        <taxon>Ascomycota</taxon>
        <taxon>Pezizomycotina</taxon>
        <taxon>Sordariomycetes</taxon>
        <taxon>Hypocreomycetidae</taxon>
        <taxon>Glomerellales</taxon>
        <taxon>Glomerellaceae</taxon>
        <taxon>Colletotrichum</taxon>
        <taxon>Colletotrichum acutatum species complex</taxon>
    </lineage>
</organism>
<accession>A0AAI9YMZ5</accession>
<gene>
    <name evidence="2" type="ORF">CCOS01_12327</name>
</gene>
<comment type="caution">
    <text evidence="2">The sequence shown here is derived from an EMBL/GenBank/DDBJ whole genome shotgun (WGS) entry which is preliminary data.</text>
</comment>
<dbReference type="Proteomes" id="UP001240678">
    <property type="component" value="Unassembled WGS sequence"/>
</dbReference>
<sequence length="106" mass="11219">MNRSSRGPQVRNVGVRKRGEAEGSRGASPKRRCYDAGGRRASKMVRSRIVSTEPLDRFLLNGLWISCSSRCKAGLGGPEEGKNTACALAGAGAGARRLKEVSICGV</sequence>
<keyword evidence="3" id="KW-1185">Reference proteome</keyword>
<evidence type="ECO:0000313" key="3">
    <source>
        <dbReference type="Proteomes" id="UP001240678"/>
    </source>
</evidence>
<feature type="region of interest" description="Disordered" evidence="1">
    <location>
        <begin position="1"/>
        <end position="36"/>
    </location>
</feature>
<protein>
    <submittedName>
        <fullName evidence="2">Uncharacterized protein</fullName>
    </submittedName>
</protein>
<dbReference type="RefSeq" id="XP_060308524.1">
    <property type="nucleotide sequence ID" value="XM_060460476.1"/>
</dbReference>
<proteinExistence type="predicted"/>
<dbReference type="GeneID" id="85344023"/>
<reference evidence="2 3" key="1">
    <citation type="submission" date="2016-10" db="EMBL/GenBank/DDBJ databases">
        <title>The genome sequence of Colletotrichum fioriniae PJ7.</title>
        <authorList>
            <person name="Baroncelli R."/>
        </authorList>
    </citation>
    <scope>NUCLEOTIDE SEQUENCE [LARGE SCALE GENOMIC DNA]</scope>
    <source>
        <strain evidence="2 3">IMI 309622</strain>
    </source>
</reference>